<dbReference type="GO" id="GO:0008270">
    <property type="term" value="F:zinc ion binding"/>
    <property type="evidence" value="ECO:0007669"/>
    <property type="project" value="InterPro"/>
</dbReference>
<dbReference type="HOGENOM" id="CLU_1165817_0_0_1"/>
<dbReference type="Pfam" id="PF04082">
    <property type="entry name" value="Fungal_trans"/>
    <property type="match status" value="1"/>
</dbReference>
<evidence type="ECO:0000313" key="4">
    <source>
        <dbReference type="Proteomes" id="UP000027920"/>
    </source>
</evidence>
<evidence type="ECO:0000259" key="2">
    <source>
        <dbReference type="Pfam" id="PF04082"/>
    </source>
</evidence>
<dbReference type="Proteomes" id="UP000027920">
    <property type="component" value="Unassembled WGS sequence"/>
</dbReference>
<name>A0A072PF49_9EURO</name>
<reference evidence="3 4" key="1">
    <citation type="submission" date="2013-03" db="EMBL/GenBank/DDBJ databases">
        <title>The Genome Sequence of Exophiala aquamarina CBS 119918.</title>
        <authorList>
            <consortium name="The Broad Institute Genomics Platform"/>
            <person name="Cuomo C."/>
            <person name="de Hoog S."/>
            <person name="Gorbushina A."/>
            <person name="Walker B."/>
            <person name="Young S.K."/>
            <person name="Zeng Q."/>
            <person name="Gargeya S."/>
            <person name="Fitzgerald M."/>
            <person name="Haas B."/>
            <person name="Abouelleil A."/>
            <person name="Allen A.W."/>
            <person name="Alvarado L."/>
            <person name="Arachchi H.M."/>
            <person name="Berlin A.M."/>
            <person name="Chapman S.B."/>
            <person name="Gainer-Dewar J."/>
            <person name="Goldberg J."/>
            <person name="Griggs A."/>
            <person name="Gujja S."/>
            <person name="Hansen M."/>
            <person name="Howarth C."/>
            <person name="Imamovic A."/>
            <person name="Ireland A."/>
            <person name="Larimer J."/>
            <person name="McCowan C."/>
            <person name="Murphy C."/>
            <person name="Pearson M."/>
            <person name="Poon T.W."/>
            <person name="Priest M."/>
            <person name="Roberts A."/>
            <person name="Saif S."/>
            <person name="Shea T."/>
            <person name="Sisk P."/>
            <person name="Sykes S."/>
            <person name="Wortman J."/>
            <person name="Nusbaum C."/>
            <person name="Birren B."/>
        </authorList>
    </citation>
    <scope>NUCLEOTIDE SEQUENCE [LARGE SCALE GENOMIC DNA]</scope>
    <source>
        <strain evidence="3 4">CBS 119918</strain>
    </source>
</reference>
<dbReference type="AlphaFoldDB" id="A0A072PF49"/>
<keyword evidence="1" id="KW-0539">Nucleus</keyword>
<gene>
    <name evidence="3" type="ORF">A1O9_05799</name>
</gene>
<accession>A0A072PF49</accession>
<dbReference type="VEuPathDB" id="FungiDB:A1O9_05799"/>
<dbReference type="OrthoDB" id="3266505at2759"/>
<evidence type="ECO:0000256" key="1">
    <source>
        <dbReference type="ARBA" id="ARBA00023242"/>
    </source>
</evidence>
<dbReference type="InterPro" id="IPR007219">
    <property type="entry name" value="XnlR_reg_dom"/>
</dbReference>
<evidence type="ECO:0000313" key="3">
    <source>
        <dbReference type="EMBL" id="KEF57878.1"/>
    </source>
</evidence>
<dbReference type="CDD" id="cd12148">
    <property type="entry name" value="fungal_TF_MHR"/>
    <property type="match status" value="1"/>
</dbReference>
<dbReference type="GO" id="GO:0003677">
    <property type="term" value="F:DNA binding"/>
    <property type="evidence" value="ECO:0007669"/>
    <property type="project" value="InterPro"/>
</dbReference>
<dbReference type="GO" id="GO:0006351">
    <property type="term" value="P:DNA-templated transcription"/>
    <property type="evidence" value="ECO:0007669"/>
    <property type="project" value="InterPro"/>
</dbReference>
<proteinExistence type="predicted"/>
<organism evidence="3 4">
    <name type="scientific">Exophiala aquamarina CBS 119918</name>
    <dbReference type="NCBI Taxonomy" id="1182545"/>
    <lineage>
        <taxon>Eukaryota</taxon>
        <taxon>Fungi</taxon>
        <taxon>Dikarya</taxon>
        <taxon>Ascomycota</taxon>
        <taxon>Pezizomycotina</taxon>
        <taxon>Eurotiomycetes</taxon>
        <taxon>Chaetothyriomycetidae</taxon>
        <taxon>Chaetothyriales</taxon>
        <taxon>Herpotrichiellaceae</taxon>
        <taxon>Exophiala</taxon>
    </lineage>
</organism>
<dbReference type="GeneID" id="25280721"/>
<comment type="caution">
    <text evidence="3">The sequence shown here is derived from an EMBL/GenBank/DDBJ whole genome shotgun (WGS) entry which is preliminary data.</text>
</comment>
<feature type="domain" description="Xylanolytic transcriptional activator regulatory" evidence="2">
    <location>
        <begin position="40"/>
        <end position="119"/>
    </location>
</feature>
<protein>
    <recommendedName>
        <fullName evidence="2">Xylanolytic transcriptional activator regulatory domain-containing protein</fullName>
    </recommendedName>
</protein>
<dbReference type="EMBL" id="AMGV01000004">
    <property type="protein sequence ID" value="KEF57878.1"/>
    <property type="molecule type" value="Genomic_DNA"/>
</dbReference>
<sequence>MGKLLLKEGATTSGPPGIREFLQAIRVLPSNVVLYQSLDRSLETLALLAMYAQAADLHGVAYLYVGQAVRLGRILEMGRSAPSAADMDAQGPSNLQKLWWTIHILDQKLAATVGASPDCQSSSRVEDILSWVFAYDDTAGAALRAHLCVVTLMSSVASASHEPGKYGFLIDSQVVLFGTKPFLMSTFRRCSSQDRSLTRTPTSDPLLQFLKTNLGAAAHCLNIIFALREQGVIGESVS</sequence>
<keyword evidence="4" id="KW-1185">Reference proteome</keyword>
<dbReference type="RefSeq" id="XP_013260468.1">
    <property type="nucleotide sequence ID" value="XM_013405014.1"/>
</dbReference>